<protein>
    <recommendedName>
        <fullName evidence="9">4,4'-diaponeurosporenoate glycosyltransferase</fullName>
    </recommendedName>
</protein>
<dbReference type="SUPFAM" id="SSF53448">
    <property type="entry name" value="Nucleotide-diphospho-sugar transferases"/>
    <property type="match status" value="1"/>
</dbReference>
<dbReference type="GO" id="GO:0005886">
    <property type="term" value="C:plasma membrane"/>
    <property type="evidence" value="ECO:0007669"/>
    <property type="project" value="UniProtKB-SubCell"/>
</dbReference>
<evidence type="ECO:0000313" key="12">
    <source>
        <dbReference type="Proteomes" id="UP000650511"/>
    </source>
</evidence>
<keyword evidence="3" id="KW-0328">Glycosyltransferase</keyword>
<dbReference type="EMBL" id="BMHA01000004">
    <property type="protein sequence ID" value="GGI05492.1"/>
    <property type="molecule type" value="Genomic_DNA"/>
</dbReference>
<dbReference type="OrthoDB" id="9771846at2"/>
<dbReference type="PANTHER" id="PTHR43646">
    <property type="entry name" value="GLYCOSYLTRANSFERASE"/>
    <property type="match status" value="1"/>
</dbReference>
<evidence type="ECO:0000259" key="10">
    <source>
        <dbReference type="Pfam" id="PF00535"/>
    </source>
</evidence>
<comment type="caution">
    <text evidence="11">The sequence shown here is derived from an EMBL/GenBank/DDBJ whole genome shotgun (WGS) entry which is preliminary data.</text>
</comment>
<evidence type="ECO:0000256" key="1">
    <source>
        <dbReference type="ARBA" id="ARBA00004236"/>
    </source>
</evidence>
<comment type="subcellular location">
    <subcellularLocation>
        <location evidence="1">Cell membrane</location>
    </subcellularLocation>
</comment>
<evidence type="ECO:0000256" key="5">
    <source>
        <dbReference type="ARBA" id="ARBA00023136"/>
    </source>
</evidence>
<sequence length="282" mass="31007">MTAPPRAAVIVPAHDEAAVIDRCLTSLLAEAGEGEFEVVVVCNACRDDTAERAARHPGVRVRSIPQASKQAALQAGDEAVGAFPRIYLDADVQLTTAGARALVDRLAQPGIEAVAPRLRFALGERTWAVREYFRFVEQLPVFGEGYIGAGAFALDADGRARFDRWPLDLPDDAFVQRLVPAANRASVALPFAIEPPRSLRLQLRRAVRVQRLNRALERQTEVPLSPPTTSSTLAHLQQALRRPTSWPGLALFLGVAVTTRVRSWVLDRRQLPTEWARDLSSR</sequence>
<evidence type="ECO:0000256" key="7">
    <source>
        <dbReference type="ARBA" id="ARBA00037904"/>
    </source>
</evidence>
<keyword evidence="2" id="KW-1003">Cell membrane</keyword>
<evidence type="ECO:0000256" key="9">
    <source>
        <dbReference type="ARBA" id="ARBA00040345"/>
    </source>
</evidence>
<comment type="similarity">
    <text evidence="8">Belongs to the glycosyltransferase 2 family. CrtQ subfamily.</text>
</comment>
<name>A0A8J3EUA6_9ACTN</name>
<evidence type="ECO:0000313" key="11">
    <source>
        <dbReference type="EMBL" id="GGI05492.1"/>
    </source>
</evidence>
<evidence type="ECO:0000256" key="8">
    <source>
        <dbReference type="ARBA" id="ARBA00038120"/>
    </source>
</evidence>
<keyword evidence="12" id="KW-1185">Reference proteome</keyword>
<keyword evidence="4" id="KW-0808">Transferase</keyword>
<dbReference type="GO" id="GO:0016757">
    <property type="term" value="F:glycosyltransferase activity"/>
    <property type="evidence" value="ECO:0007669"/>
    <property type="project" value="UniProtKB-KW"/>
</dbReference>
<dbReference type="PANTHER" id="PTHR43646:SF2">
    <property type="entry name" value="GLYCOSYLTRANSFERASE 2-LIKE DOMAIN-CONTAINING PROTEIN"/>
    <property type="match status" value="1"/>
</dbReference>
<reference evidence="11" key="1">
    <citation type="journal article" date="2014" name="Int. J. Syst. Evol. Microbiol.">
        <title>Complete genome sequence of Corynebacterium casei LMG S-19264T (=DSM 44701T), isolated from a smear-ripened cheese.</title>
        <authorList>
            <consortium name="US DOE Joint Genome Institute (JGI-PGF)"/>
            <person name="Walter F."/>
            <person name="Albersmeier A."/>
            <person name="Kalinowski J."/>
            <person name="Ruckert C."/>
        </authorList>
    </citation>
    <scope>NUCLEOTIDE SEQUENCE</scope>
    <source>
        <strain evidence="11">CGMCC 1.14988</strain>
    </source>
</reference>
<dbReference type="Gene3D" id="3.90.550.10">
    <property type="entry name" value="Spore Coat Polysaccharide Biosynthesis Protein SpsA, Chain A"/>
    <property type="match status" value="1"/>
</dbReference>
<organism evidence="11 12">
    <name type="scientific">Egicoccus halophilus</name>
    <dbReference type="NCBI Taxonomy" id="1670830"/>
    <lineage>
        <taxon>Bacteria</taxon>
        <taxon>Bacillati</taxon>
        <taxon>Actinomycetota</taxon>
        <taxon>Nitriliruptoria</taxon>
        <taxon>Egicoccales</taxon>
        <taxon>Egicoccaceae</taxon>
        <taxon>Egicoccus</taxon>
    </lineage>
</organism>
<proteinExistence type="inferred from homology"/>
<dbReference type="Proteomes" id="UP000650511">
    <property type="component" value="Unassembled WGS sequence"/>
</dbReference>
<keyword evidence="5" id="KW-0472">Membrane</keyword>
<reference evidence="11" key="2">
    <citation type="submission" date="2020-09" db="EMBL/GenBank/DDBJ databases">
        <authorList>
            <person name="Sun Q."/>
            <person name="Zhou Y."/>
        </authorList>
    </citation>
    <scope>NUCLEOTIDE SEQUENCE</scope>
    <source>
        <strain evidence="11">CGMCC 1.14988</strain>
    </source>
</reference>
<evidence type="ECO:0000256" key="2">
    <source>
        <dbReference type="ARBA" id="ARBA00022475"/>
    </source>
</evidence>
<accession>A0A8J3EUA6</accession>
<evidence type="ECO:0000256" key="6">
    <source>
        <dbReference type="ARBA" id="ARBA00037281"/>
    </source>
</evidence>
<evidence type="ECO:0000256" key="3">
    <source>
        <dbReference type="ARBA" id="ARBA00022676"/>
    </source>
</evidence>
<comment type="function">
    <text evidence="6">Catalyzes the glycosylation of 4,4'-diaponeurosporenoate, i.e. the esterification of glucose at the C1'' position with the carboxyl group of 4,4'-diaponeurosporenic acid, to form glycosyl-4,4'-diaponeurosporenoate. This is a step in the biosynthesis of staphyloxanthin, an orange pigment present in most staphylococci strains.</text>
</comment>
<dbReference type="RefSeq" id="WP_130649328.1">
    <property type="nucleotide sequence ID" value="NZ_BMHA01000004.1"/>
</dbReference>
<dbReference type="InterPro" id="IPR001173">
    <property type="entry name" value="Glyco_trans_2-like"/>
</dbReference>
<dbReference type="InterPro" id="IPR029044">
    <property type="entry name" value="Nucleotide-diphossugar_trans"/>
</dbReference>
<gene>
    <name evidence="11" type="ORF">GCM10011354_14370</name>
</gene>
<comment type="pathway">
    <text evidence="7">Carotenoid biosynthesis; staphyloxanthin biosynthesis; staphyloxanthin from farnesyl diphosphate: step 4/5.</text>
</comment>
<evidence type="ECO:0000256" key="4">
    <source>
        <dbReference type="ARBA" id="ARBA00022679"/>
    </source>
</evidence>
<dbReference type="Pfam" id="PF00535">
    <property type="entry name" value="Glycos_transf_2"/>
    <property type="match status" value="1"/>
</dbReference>
<dbReference type="AlphaFoldDB" id="A0A8J3EUA6"/>
<feature type="domain" description="Glycosyltransferase 2-like" evidence="10">
    <location>
        <begin position="9"/>
        <end position="132"/>
    </location>
</feature>